<dbReference type="AlphaFoldDB" id="A0AAQ3K6S9"/>
<keyword evidence="2" id="KW-1185">Reference proteome</keyword>
<sequence>MVPTDRELDGSPPGSRILLGPSCSAKLQIVKLFKVIGTIIPSNDPSYETLEAAARSLQHMQHGPELFFNVDLDYAISETDNCPNACNIPMSLSSSVVLVAISMYPALGIIADLMAGSSISSTEPPGFWCESLSPWLGAKDDTSGSGTSKCVTEIFASPSMFEEAKEKKENSFFYYGLKQQRNQEIYVYPRFKIAKGSSGLRFAGPVCVPLGWVVVARDARWCLHECM</sequence>
<dbReference type="EMBL" id="CP136893">
    <property type="protein sequence ID" value="WOL03142.1"/>
    <property type="molecule type" value="Genomic_DNA"/>
</dbReference>
<protein>
    <submittedName>
        <fullName evidence="1">Uncharacterized protein</fullName>
    </submittedName>
</protein>
<evidence type="ECO:0000313" key="1">
    <source>
        <dbReference type="EMBL" id="WOL03142.1"/>
    </source>
</evidence>
<reference evidence="1 2" key="1">
    <citation type="submission" date="2023-10" db="EMBL/GenBank/DDBJ databases">
        <title>Chromosome-scale genome assembly provides insights into flower coloration mechanisms of Canna indica.</title>
        <authorList>
            <person name="Li C."/>
        </authorList>
    </citation>
    <scope>NUCLEOTIDE SEQUENCE [LARGE SCALE GENOMIC DNA]</scope>
    <source>
        <tissue evidence="1">Flower</tissue>
    </source>
</reference>
<dbReference type="Proteomes" id="UP001327560">
    <property type="component" value="Chromosome 4"/>
</dbReference>
<name>A0AAQ3K6S9_9LILI</name>
<accession>A0AAQ3K6S9</accession>
<evidence type="ECO:0000313" key="2">
    <source>
        <dbReference type="Proteomes" id="UP001327560"/>
    </source>
</evidence>
<organism evidence="1 2">
    <name type="scientific">Canna indica</name>
    <name type="common">Indian-shot</name>
    <dbReference type="NCBI Taxonomy" id="4628"/>
    <lineage>
        <taxon>Eukaryota</taxon>
        <taxon>Viridiplantae</taxon>
        <taxon>Streptophyta</taxon>
        <taxon>Embryophyta</taxon>
        <taxon>Tracheophyta</taxon>
        <taxon>Spermatophyta</taxon>
        <taxon>Magnoliopsida</taxon>
        <taxon>Liliopsida</taxon>
        <taxon>Zingiberales</taxon>
        <taxon>Cannaceae</taxon>
        <taxon>Canna</taxon>
    </lineage>
</organism>
<proteinExistence type="predicted"/>
<gene>
    <name evidence="1" type="ORF">Cni_G11862</name>
</gene>